<protein>
    <submittedName>
        <fullName evidence="1">Uncharacterized protein</fullName>
    </submittedName>
</protein>
<comment type="caution">
    <text evidence="1">The sequence shown here is derived from an EMBL/GenBank/DDBJ whole genome shotgun (WGS) entry which is preliminary data.</text>
</comment>
<reference evidence="1" key="1">
    <citation type="journal article" date="2019" name="Sci. Rep.">
        <title>Draft genome of Tanacetum cinerariifolium, the natural source of mosquito coil.</title>
        <authorList>
            <person name="Yamashiro T."/>
            <person name="Shiraishi A."/>
            <person name="Satake H."/>
            <person name="Nakayama K."/>
        </authorList>
    </citation>
    <scope>NUCLEOTIDE SEQUENCE</scope>
</reference>
<dbReference type="AlphaFoldDB" id="A0A699W1Y7"/>
<dbReference type="EMBL" id="BKCJ011537411">
    <property type="protein sequence ID" value="GFD40650.1"/>
    <property type="molecule type" value="Genomic_DNA"/>
</dbReference>
<proteinExistence type="predicted"/>
<name>A0A699W1Y7_TANCI</name>
<accession>A0A699W1Y7</accession>
<gene>
    <name evidence="1" type="ORF">Tci_912619</name>
</gene>
<organism evidence="1">
    <name type="scientific">Tanacetum cinerariifolium</name>
    <name type="common">Dalmatian daisy</name>
    <name type="synonym">Chrysanthemum cinerariifolium</name>
    <dbReference type="NCBI Taxonomy" id="118510"/>
    <lineage>
        <taxon>Eukaryota</taxon>
        <taxon>Viridiplantae</taxon>
        <taxon>Streptophyta</taxon>
        <taxon>Embryophyta</taxon>
        <taxon>Tracheophyta</taxon>
        <taxon>Spermatophyta</taxon>
        <taxon>Magnoliopsida</taxon>
        <taxon>eudicotyledons</taxon>
        <taxon>Gunneridae</taxon>
        <taxon>Pentapetalae</taxon>
        <taxon>asterids</taxon>
        <taxon>campanulids</taxon>
        <taxon>Asterales</taxon>
        <taxon>Asteraceae</taxon>
        <taxon>Asteroideae</taxon>
        <taxon>Anthemideae</taxon>
        <taxon>Anthemidinae</taxon>
        <taxon>Tanacetum</taxon>
    </lineage>
</organism>
<sequence length="125" mass="14059">MTAGSLTGTTKYDIEATPSRIFGNIVRVTPSGAPEDTVRTPLVRVTPSAREQIEGHISALRVRTVVTRKEIIDADLNRPFKEAVKTPLTRRIIEFVGLEFKMPLNIKLYDGTIDPEYHLNWSHSQ</sequence>
<evidence type="ECO:0000313" key="1">
    <source>
        <dbReference type="EMBL" id="GFD40650.1"/>
    </source>
</evidence>